<sequence length="463" mass="52579">MQAKPGMLIPLDCLTEVFFCARDRSGLGHRSRVVIKLSWVCHSWRDVIRGNPNFWNVIDVSGLHWLGEFLTRSKKSPLSIFLEGEWIKKVQVQITPLLIPHLGRIWALRMQPQLPGRTVIGLSNGPEIWQAPALRTIYLSQFSLPFNAFHSQGLKHVSLHRCQFDWSSAIFSPSLTSLKIWDPPSSVNIPHLLQLLDGLPALKQLLMSEVVCSSTSRSAVGPWSVTRPRVKLPSLVSIELAERDPSILEAILSSLDLSRVVDTQIAVCSLNDLDRLIRTTLASVSSFYIREFQMTVLSMRSKLVLRSHSPSKSVTFTWECKDCERLIWRVYEFVPVHQAVTIGLDYIDEYYSTSWLDSQTVLAGLPFLEQLSLMNGAALDFFDTLPTLSGSFDSVRHWIFELRVGEFQVDQVPDRPSTDVLKLCKLYPVKADRSVGFKGTWWALEEEEIKRLASAGWNVWQDC</sequence>
<evidence type="ECO:0000313" key="2">
    <source>
        <dbReference type="Proteomes" id="UP000308600"/>
    </source>
</evidence>
<name>A0ACD3AB87_9AGAR</name>
<keyword evidence="2" id="KW-1185">Reference proteome</keyword>
<gene>
    <name evidence="1" type="ORF">BDN72DRAFT_862543</name>
</gene>
<evidence type="ECO:0000313" key="1">
    <source>
        <dbReference type="EMBL" id="TFK62862.1"/>
    </source>
</evidence>
<dbReference type="Proteomes" id="UP000308600">
    <property type="component" value="Unassembled WGS sequence"/>
</dbReference>
<dbReference type="EMBL" id="ML208555">
    <property type="protein sequence ID" value="TFK62862.1"/>
    <property type="molecule type" value="Genomic_DNA"/>
</dbReference>
<protein>
    <submittedName>
        <fullName evidence="1">Uncharacterized protein</fullName>
    </submittedName>
</protein>
<accession>A0ACD3AB87</accession>
<organism evidence="1 2">
    <name type="scientific">Pluteus cervinus</name>
    <dbReference type="NCBI Taxonomy" id="181527"/>
    <lineage>
        <taxon>Eukaryota</taxon>
        <taxon>Fungi</taxon>
        <taxon>Dikarya</taxon>
        <taxon>Basidiomycota</taxon>
        <taxon>Agaricomycotina</taxon>
        <taxon>Agaricomycetes</taxon>
        <taxon>Agaricomycetidae</taxon>
        <taxon>Agaricales</taxon>
        <taxon>Pluteineae</taxon>
        <taxon>Pluteaceae</taxon>
        <taxon>Pluteus</taxon>
    </lineage>
</organism>
<reference evidence="1 2" key="1">
    <citation type="journal article" date="2019" name="Nat. Ecol. Evol.">
        <title>Megaphylogeny resolves global patterns of mushroom evolution.</title>
        <authorList>
            <person name="Varga T."/>
            <person name="Krizsan K."/>
            <person name="Foldi C."/>
            <person name="Dima B."/>
            <person name="Sanchez-Garcia M."/>
            <person name="Sanchez-Ramirez S."/>
            <person name="Szollosi G.J."/>
            <person name="Szarkandi J.G."/>
            <person name="Papp V."/>
            <person name="Albert L."/>
            <person name="Andreopoulos W."/>
            <person name="Angelini C."/>
            <person name="Antonin V."/>
            <person name="Barry K.W."/>
            <person name="Bougher N.L."/>
            <person name="Buchanan P."/>
            <person name="Buyck B."/>
            <person name="Bense V."/>
            <person name="Catcheside P."/>
            <person name="Chovatia M."/>
            <person name="Cooper J."/>
            <person name="Damon W."/>
            <person name="Desjardin D."/>
            <person name="Finy P."/>
            <person name="Geml J."/>
            <person name="Haridas S."/>
            <person name="Hughes K."/>
            <person name="Justo A."/>
            <person name="Karasinski D."/>
            <person name="Kautmanova I."/>
            <person name="Kiss B."/>
            <person name="Kocsube S."/>
            <person name="Kotiranta H."/>
            <person name="LaButti K.M."/>
            <person name="Lechner B.E."/>
            <person name="Liimatainen K."/>
            <person name="Lipzen A."/>
            <person name="Lukacs Z."/>
            <person name="Mihaltcheva S."/>
            <person name="Morgado L.N."/>
            <person name="Niskanen T."/>
            <person name="Noordeloos M.E."/>
            <person name="Ohm R.A."/>
            <person name="Ortiz-Santana B."/>
            <person name="Ovrebo C."/>
            <person name="Racz N."/>
            <person name="Riley R."/>
            <person name="Savchenko A."/>
            <person name="Shiryaev A."/>
            <person name="Soop K."/>
            <person name="Spirin V."/>
            <person name="Szebenyi C."/>
            <person name="Tomsovsky M."/>
            <person name="Tulloss R.E."/>
            <person name="Uehling J."/>
            <person name="Grigoriev I.V."/>
            <person name="Vagvolgyi C."/>
            <person name="Papp T."/>
            <person name="Martin F.M."/>
            <person name="Miettinen O."/>
            <person name="Hibbett D.S."/>
            <person name="Nagy L.G."/>
        </authorList>
    </citation>
    <scope>NUCLEOTIDE SEQUENCE [LARGE SCALE GENOMIC DNA]</scope>
    <source>
        <strain evidence="1 2">NL-1719</strain>
    </source>
</reference>
<proteinExistence type="predicted"/>